<dbReference type="RefSeq" id="WP_050059272.1">
    <property type="nucleotide sequence ID" value="NZ_JACHEK010000004.1"/>
</dbReference>
<keyword evidence="3" id="KW-1185">Reference proteome</keyword>
<dbReference type="AlphaFoldDB" id="A0A841JRM0"/>
<accession>A0A841JRM0</accession>
<dbReference type="Proteomes" id="UP000538666">
    <property type="component" value="Unassembled WGS sequence"/>
</dbReference>
<evidence type="ECO:0000256" key="1">
    <source>
        <dbReference type="SAM" id="MobiDB-lite"/>
    </source>
</evidence>
<feature type="region of interest" description="Disordered" evidence="1">
    <location>
        <begin position="159"/>
        <end position="243"/>
    </location>
</feature>
<evidence type="ECO:0000313" key="2">
    <source>
        <dbReference type="EMBL" id="MBB6144042.1"/>
    </source>
</evidence>
<dbReference type="EMBL" id="JACHEK010000004">
    <property type="protein sequence ID" value="MBB6144042.1"/>
    <property type="molecule type" value="Genomic_DNA"/>
</dbReference>
<reference evidence="2 3" key="1">
    <citation type="submission" date="2020-08" db="EMBL/GenBank/DDBJ databases">
        <title>Genomic Encyclopedia of Type Strains, Phase IV (KMG-IV): sequencing the most valuable type-strain genomes for metagenomic binning, comparative biology and taxonomic classification.</title>
        <authorList>
            <person name="Goeker M."/>
        </authorList>
    </citation>
    <scope>NUCLEOTIDE SEQUENCE [LARGE SCALE GENOMIC DNA]</scope>
    <source>
        <strain evidence="2 3">DSM 103733</strain>
    </source>
</reference>
<organism evidence="2 3">
    <name type="scientific">Silvibacterium bohemicum</name>
    <dbReference type="NCBI Taxonomy" id="1577686"/>
    <lineage>
        <taxon>Bacteria</taxon>
        <taxon>Pseudomonadati</taxon>
        <taxon>Acidobacteriota</taxon>
        <taxon>Terriglobia</taxon>
        <taxon>Terriglobales</taxon>
        <taxon>Acidobacteriaceae</taxon>
        <taxon>Silvibacterium</taxon>
    </lineage>
</organism>
<protein>
    <submittedName>
        <fullName evidence="2">Uncharacterized protein</fullName>
    </submittedName>
</protein>
<sequence>MTNPSQSKVRRRCRALRPSGYQCEAPALRGGDHCFAHDRDRRRRTAPAALEIPLLDSHAAIQTAATDIARAVAAGTLDLNAARILNATLRVAAQTLPRASSRTRSKEDSAAQPASEPVSEIVLSPEGEEMAPETPYQEQEVKQERTWSFAEYLYRTLHPDSPDAALPEAGYESPDENSAGREGSIPAGKFSSGSETPVIEGALSLSTVQKVGRDRSREENQAGRAETNDSRETIPKTLSPPIPGILAELIGETIGPRNGSALRRNCREPSECALRTTEMGI</sequence>
<evidence type="ECO:0000313" key="3">
    <source>
        <dbReference type="Proteomes" id="UP000538666"/>
    </source>
</evidence>
<feature type="compositionally biased region" description="Basic and acidic residues" evidence="1">
    <location>
        <begin position="211"/>
        <end position="234"/>
    </location>
</feature>
<proteinExistence type="predicted"/>
<feature type="region of interest" description="Disordered" evidence="1">
    <location>
        <begin position="95"/>
        <end position="142"/>
    </location>
</feature>
<gene>
    <name evidence="2" type="ORF">HNQ77_001994</name>
</gene>
<name>A0A841JRM0_9BACT</name>
<comment type="caution">
    <text evidence="2">The sequence shown here is derived from an EMBL/GenBank/DDBJ whole genome shotgun (WGS) entry which is preliminary data.</text>
</comment>